<dbReference type="Pfam" id="PF02604">
    <property type="entry name" value="PhdYeFM_antitox"/>
    <property type="match status" value="1"/>
</dbReference>
<evidence type="ECO:0000313" key="3">
    <source>
        <dbReference type="EMBL" id="MFD1847278.1"/>
    </source>
</evidence>
<dbReference type="Gene3D" id="1.10.1220.170">
    <property type="match status" value="1"/>
</dbReference>
<evidence type="ECO:0000256" key="1">
    <source>
        <dbReference type="ARBA" id="ARBA00009981"/>
    </source>
</evidence>
<evidence type="ECO:0000256" key="2">
    <source>
        <dbReference type="RuleBase" id="RU362080"/>
    </source>
</evidence>
<evidence type="ECO:0000313" key="4">
    <source>
        <dbReference type="Proteomes" id="UP001597307"/>
    </source>
</evidence>
<proteinExistence type="inferred from homology"/>
<protein>
    <recommendedName>
        <fullName evidence="2">Antitoxin</fullName>
    </recommendedName>
</protein>
<sequence>MAITATEARGDLTVLIERVNADCVDVEIISSRGSAVLMSKDRYDSLKKASYLLSSPENARRLMAALESTKIRKAPPGQGTASLG</sequence>
<comment type="similarity">
    <text evidence="1 2">Belongs to the phD/YefM antitoxin family.</text>
</comment>
<dbReference type="EMBL" id="JBHUGA010000043">
    <property type="protein sequence ID" value="MFD1847278.1"/>
    <property type="molecule type" value="Genomic_DNA"/>
</dbReference>
<dbReference type="SUPFAM" id="SSF143120">
    <property type="entry name" value="YefM-like"/>
    <property type="match status" value="1"/>
</dbReference>
<accession>A0ABW4Q965</accession>
<comment type="caution">
    <text evidence="3">The sequence shown here is derived from an EMBL/GenBank/DDBJ whole genome shotgun (WGS) entry which is preliminary data.</text>
</comment>
<organism evidence="3 4">
    <name type="scientific">Arthrobacter flavus</name>
    <dbReference type="NCBI Taxonomy" id="95172"/>
    <lineage>
        <taxon>Bacteria</taxon>
        <taxon>Bacillati</taxon>
        <taxon>Actinomycetota</taxon>
        <taxon>Actinomycetes</taxon>
        <taxon>Micrococcales</taxon>
        <taxon>Micrococcaceae</taxon>
        <taxon>Arthrobacter</taxon>
    </lineage>
</organism>
<gene>
    <name evidence="3" type="ORF">ACFSFX_11800</name>
</gene>
<dbReference type="Gene3D" id="3.40.1620.10">
    <property type="entry name" value="YefM-like domain"/>
    <property type="match status" value="1"/>
</dbReference>
<dbReference type="InterPro" id="IPR006442">
    <property type="entry name" value="Antitoxin_Phd/YefM"/>
</dbReference>
<dbReference type="RefSeq" id="WP_343880600.1">
    <property type="nucleotide sequence ID" value="NZ_BAAAIJ010000048.1"/>
</dbReference>
<keyword evidence="4" id="KW-1185">Reference proteome</keyword>
<dbReference type="InterPro" id="IPR036165">
    <property type="entry name" value="YefM-like_sf"/>
</dbReference>
<name>A0ABW4Q965_9MICC</name>
<dbReference type="Proteomes" id="UP001597307">
    <property type="component" value="Unassembled WGS sequence"/>
</dbReference>
<dbReference type="NCBIfam" id="TIGR01552">
    <property type="entry name" value="phd_fam"/>
    <property type="match status" value="1"/>
</dbReference>
<comment type="function">
    <text evidence="2">Antitoxin component of a type II toxin-antitoxin (TA) system.</text>
</comment>
<reference evidence="4" key="1">
    <citation type="journal article" date="2019" name="Int. J. Syst. Evol. Microbiol.">
        <title>The Global Catalogue of Microorganisms (GCM) 10K type strain sequencing project: providing services to taxonomists for standard genome sequencing and annotation.</title>
        <authorList>
            <consortium name="The Broad Institute Genomics Platform"/>
            <consortium name="The Broad Institute Genome Sequencing Center for Infectious Disease"/>
            <person name="Wu L."/>
            <person name="Ma J."/>
        </authorList>
    </citation>
    <scope>NUCLEOTIDE SEQUENCE [LARGE SCALE GENOMIC DNA]</scope>
    <source>
        <strain evidence="4">JCM 11496</strain>
    </source>
</reference>